<keyword evidence="3" id="KW-0964">Secreted</keyword>
<name>A0ABM1N6U3_NICVS</name>
<sequence>MQPPRFNICDYLGFLLVSYCVAPDEEVRIQKRTSEGFEVDYQWTYINFTWDTPEDYKDAVLNKKYIPQNNAMGGVKFYNDRVYIALPRLRTGTPVTLAYVTPQRNAKTNLLLTPYPSWNMNVQNSCGTLQNVQSMEIDRRGIMWVLDGVRINTFTSCPPKLVLLDLNNNGKVLHSYSFHNEISMRQGGYLNDLVVEESGGGFAYITDSSALDPGLVVYSRRQGRAWKLRDKTMFAEFDAANFTVDGVSVVGFIGVDGIALSPPPKHRDEERLIYFTALNGYSIYALSNKILKNEAYCKTDQWRRFVKYVGDKSSQSGGMIMDNKGNLFYGLLGTYSIAKWNIFEPFSTVKHIYHDEKQLIWPDSFGMDSTGNLYVLTNGIIKFFDTSYPLTLNGKIKFRILKTYTGNKNYMFSGK</sequence>
<dbReference type="InterPro" id="IPR011042">
    <property type="entry name" value="6-blade_b-propeller_TolB-like"/>
</dbReference>
<dbReference type="Pfam" id="PF03022">
    <property type="entry name" value="MRJP"/>
    <property type="match status" value="1"/>
</dbReference>
<keyword evidence="4" id="KW-0732">Signal</keyword>
<accession>A0ABM1N6U3</accession>
<dbReference type="PANTHER" id="PTHR10009">
    <property type="entry name" value="PROTEIN YELLOW-RELATED"/>
    <property type="match status" value="1"/>
</dbReference>
<evidence type="ECO:0000256" key="4">
    <source>
        <dbReference type="ARBA" id="ARBA00022729"/>
    </source>
</evidence>
<evidence type="ECO:0000313" key="6">
    <source>
        <dbReference type="RefSeq" id="XP_017782543.1"/>
    </source>
</evidence>
<comment type="similarity">
    <text evidence="2">Belongs to the major royal jelly protein family.</text>
</comment>
<dbReference type="InterPro" id="IPR017996">
    <property type="entry name" value="MRJP/yellow-related"/>
</dbReference>
<evidence type="ECO:0000256" key="1">
    <source>
        <dbReference type="ARBA" id="ARBA00004613"/>
    </source>
</evidence>
<evidence type="ECO:0000256" key="3">
    <source>
        <dbReference type="ARBA" id="ARBA00022525"/>
    </source>
</evidence>
<evidence type="ECO:0000256" key="2">
    <source>
        <dbReference type="ARBA" id="ARBA00009127"/>
    </source>
</evidence>
<reference evidence="6" key="1">
    <citation type="submission" date="2025-08" db="UniProtKB">
        <authorList>
            <consortium name="RefSeq"/>
        </authorList>
    </citation>
    <scope>IDENTIFICATION</scope>
    <source>
        <tissue evidence="6">Whole Larva</tissue>
    </source>
</reference>
<comment type="subcellular location">
    <subcellularLocation>
        <location evidence="1">Secreted</location>
    </subcellularLocation>
</comment>
<organism evidence="5 6">
    <name type="scientific">Nicrophorus vespilloides</name>
    <name type="common">Boreal carrion beetle</name>
    <dbReference type="NCBI Taxonomy" id="110193"/>
    <lineage>
        <taxon>Eukaryota</taxon>
        <taxon>Metazoa</taxon>
        <taxon>Ecdysozoa</taxon>
        <taxon>Arthropoda</taxon>
        <taxon>Hexapoda</taxon>
        <taxon>Insecta</taxon>
        <taxon>Pterygota</taxon>
        <taxon>Neoptera</taxon>
        <taxon>Endopterygota</taxon>
        <taxon>Coleoptera</taxon>
        <taxon>Polyphaga</taxon>
        <taxon>Staphyliniformia</taxon>
        <taxon>Silphidae</taxon>
        <taxon>Nicrophorinae</taxon>
        <taxon>Nicrophorus</taxon>
    </lineage>
</organism>
<protein>
    <submittedName>
        <fullName evidence="6">Protein yellow-like</fullName>
    </submittedName>
</protein>
<dbReference type="Gene3D" id="2.120.10.30">
    <property type="entry name" value="TolB, C-terminal domain"/>
    <property type="match status" value="1"/>
</dbReference>
<dbReference type="RefSeq" id="XP_017782543.1">
    <property type="nucleotide sequence ID" value="XM_017927054.1"/>
</dbReference>
<evidence type="ECO:0000313" key="5">
    <source>
        <dbReference type="Proteomes" id="UP000695000"/>
    </source>
</evidence>
<dbReference type="GeneID" id="108566920"/>
<dbReference type="PANTHER" id="PTHR10009:SF18">
    <property type="entry name" value="PROTEIN YELLOW-LIKE PROTEIN"/>
    <property type="match status" value="1"/>
</dbReference>
<keyword evidence="5" id="KW-1185">Reference proteome</keyword>
<gene>
    <name evidence="6" type="primary">LOC108566920</name>
</gene>
<dbReference type="SUPFAM" id="SSF63829">
    <property type="entry name" value="Calcium-dependent phosphotriesterase"/>
    <property type="match status" value="1"/>
</dbReference>
<proteinExistence type="inferred from homology"/>
<dbReference type="Proteomes" id="UP000695000">
    <property type="component" value="Unplaced"/>
</dbReference>